<evidence type="ECO:0000256" key="1">
    <source>
        <dbReference type="ARBA" id="ARBA00004173"/>
    </source>
</evidence>
<dbReference type="eggNOG" id="ENOG502S8DG">
    <property type="taxonomic scope" value="Eukaryota"/>
</dbReference>
<keyword evidence="4" id="KW-0496">Mitochondrion</keyword>
<name>S8EJ49_FOMSC</name>
<evidence type="ECO:0000313" key="9">
    <source>
        <dbReference type="Proteomes" id="UP000015241"/>
    </source>
</evidence>
<keyword evidence="3" id="KW-0809">Transit peptide</keyword>
<evidence type="ECO:0000256" key="2">
    <source>
        <dbReference type="ARBA" id="ARBA00009508"/>
    </source>
</evidence>
<dbReference type="Pfam" id="PF05347">
    <property type="entry name" value="Complex1_LYR"/>
    <property type="match status" value="1"/>
</dbReference>
<comment type="function">
    <text evidence="6">Involved in efficient integration of the N-module into mitochondrial respiratory chain complex I.</text>
</comment>
<dbReference type="STRING" id="743788.S8EJ49"/>
<accession>S8EJ49</accession>
<dbReference type="InterPro" id="IPR008011">
    <property type="entry name" value="Complex1_LYR_dom"/>
</dbReference>
<comment type="similarity">
    <text evidence="2">Belongs to the complex I LYR family.</text>
</comment>
<dbReference type="InParanoid" id="S8EJ49"/>
<sequence length="84" mass="9998">MRNPTLRHFILQQRVLNLYRQAVRATRYIPDPNARKETVAWIRGEFERNRDITDVHAIEEKLASGRRELKQILPFLPSSFPRKA</sequence>
<evidence type="ECO:0000256" key="4">
    <source>
        <dbReference type="ARBA" id="ARBA00023128"/>
    </source>
</evidence>
<dbReference type="EMBL" id="KE504127">
    <property type="protein sequence ID" value="EPT04243.1"/>
    <property type="molecule type" value="Genomic_DNA"/>
</dbReference>
<protein>
    <recommendedName>
        <fullName evidence="5">LYR motif-containing protein 2</fullName>
    </recommendedName>
</protein>
<evidence type="ECO:0000256" key="3">
    <source>
        <dbReference type="ARBA" id="ARBA00022946"/>
    </source>
</evidence>
<evidence type="ECO:0000259" key="7">
    <source>
        <dbReference type="Pfam" id="PF05347"/>
    </source>
</evidence>
<dbReference type="PANTHER" id="PTHR13675">
    <property type="entry name" value="LYR MOTIF-CONTAINING PROTEIN 2"/>
    <property type="match status" value="1"/>
</dbReference>
<dbReference type="PANTHER" id="PTHR13675:SF0">
    <property type="entry name" value="LYR MOTIF-CONTAINING PROTEIN 2"/>
    <property type="match status" value="1"/>
</dbReference>
<dbReference type="GO" id="GO:0005739">
    <property type="term" value="C:mitochondrion"/>
    <property type="evidence" value="ECO:0007669"/>
    <property type="project" value="UniProtKB-SubCell"/>
</dbReference>
<keyword evidence="9" id="KW-1185">Reference proteome</keyword>
<feature type="domain" description="Complex 1 LYR protein" evidence="7">
    <location>
        <begin position="13"/>
        <end position="71"/>
    </location>
</feature>
<proteinExistence type="inferred from homology"/>
<evidence type="ECO:0000256" key="6">
    <source>
        <dbReference type="ARBA" id="ARBA00044735"/>
    </source>
</evidence>
<dbReference type="InterPro" id="IPR045293">
    <property type="entry name" value="Complex1_LYR_LYRM2"/>
</dbReference>
<dbReference type="OrthoDB" id="74240at2759"/>
<organism evidence="8 9">
    <name type="scientific">Fomitopsis schrenkii</name>
    <name type="common">Brown rot fungus</name>
    <dbReference type="NCBI Taxonomy" id="2126942"/>
    <lineage>
        <taxon>Eukaryota</taxon>
        <taxon>Fungi</taxon>
        <taxon>Dikarya</taxon>
        <taxon>Basidiomycota</taxon>
        <taxon>Agaricomycotina</taxon>
        <taxon>Agaricomycetes</taxon>
        <taxon>Polyporales</taxon>
        <taxon>Fomitopsis</taxon>
    </lineage>
</organism>
<evidence type="ECO:0000256" key="5">
    <source>
        <dbReference type="ARBA" id="ARBA00026235"/>
    </source>
</evidence>
<evidence type="ECO:0000313" key="8">
    <source>
        <dbReference type="EMBL" id="EPT04243.1"/>
    </source>
</evidence>
<dbReference type="AlphaFoldDB" id="S8EJ49"/>
<dbReference type="CDD" id="cd20262">
    <property type="entry name" value="Complex1_LYR_LYRM2"/>
    <property type="match status" value="1"/>
</dbReference>
<dbReference type="HOGENOM" id="CLU_151409_2_2_1"/>
<dbReference type="Proteomes" id="UP000015241">
    <property type="component" value="Unassembled WGS sequence"/>
</dbReference>
<gene>
    <name evidence="8" type="ORF">FOMPIDRAFT_1114087</name>
</gene>
<reference evidence="8 9" key="1">
    <citation type="journal article" date="2012" name="Science">
        <title>The Paleozoic origin of enzymatic lignin decomposition reconstructed from 31 fungal genomes.</title>
        <authorList>
            <person name="Floudas D."/>
            <person name="Binder M."/>
            <person name="Riley R."/>
            <person name="Barry K."/>
            <person name="Blanchette R.A."/>
            <person name="Henrissat B."/>
            <person name="Martinez A.T."/>
            <person name="Otillar R."/>
            <person name="Spatafora J.W."/>
            <person name="Yadav J.S."/>
            <person name="Aerts A."/>
            <person name="Benoit I."/>
            <person name="Boyd A."/>
            <person name="Carlson A."/>
            <person name="Copeland A."/>
            <person name="Coutinho P.M."/>
            <person name="de Vries R.P."/>
            <person name="Ferreira P."/>
            <person name="Findley K."/>
            <person name="Foster B."/>
            <person name="Gaskell J."/>
            <person name="Glotzer D."/>
            <person name="Gorecki P."/>
            <person name="Heitman J."/>
            <person name="Hesse C."/>
            <person name="Hori C."/>
            <person name="Igarashi K."/>
            <person name="Jurgens J.A."/>
            <person name="Kallen N."/>
            <person name="Kersten P."/>
            <person name="Kohler A."/>
            <person name="Kuees U."/>
            <person name="Kumar T.K.A."/>
            <person name="Kuo A."/>
            <person name="LaButti K."/>
            <person name="Larrondo L.F."/>
            <person name="Lindquist E."/>
            <person name="Ling A."/>
            <person name="Lombard V."/>
            <person name="Lucas S."/>
            <person name="Lundell T."/>
            <person name="Martin R."/>
            <person name="McLaughlin D.J."/>
            <person name="Morgenstern I."/>
            <person name="Morin E."/>
            <person name="Murat C."/>
            <person name="Nagy L.G."/>
            <person name="Nolan M."/>
            <person name="Ohm R.A."/>
            <person name="Patyshakuliyeva A."/>
            <person name="Rokas A."/>
            <person name="Ruiz-Duenas F.J."/>
            <person name="Sabat G."/>
            <person name="Salamov A."/>
            <person name="Samejima M."/>
            <person name="Schmutz J."/>
            <person name="Slot J.C."/>
            <person name="St John F."/>
            <person name="Stenlid J."/>
            <person name="Sun H."/>
            <person name="Sun S."/>
            <person name="Syed K."/>
            <person name="Tsang A."/>
            <person name="Wiebenga A."/>
            <person name="Young D."/>
            <person name="Pisabarro A."/>
            <person name="Eastwood D.C."/>
            <person name="Martin F."/>
            <person name="Cullen D."/>
            <person name="Grigoriev I.V."/>
            <person name="Hibbett D.S."/>
        </authorList>
    </citation>
    <scope>NUCLEOTIDE SEQUENCE</scope>
    <source>
        <strain evidence="9">FP-58527</strain>
    </source>
</reference>
<comment type="subcellular location">
    <subcellularLocation>
        <location evidence="1">Mitochondrion</location>
    </subcellularLocation>
</comment>